<evidence type="ECO:0000313" key="3">
    <source>
        <dbReference type="Proteomes" id="UP000276984"/>
    </source>
</evidence>
<proteinExistence type="predicted"/>
<dbReference type="SUPFAM" id="SSF52402">
    <property type="entry name" value="Adenine nucleotide alpha hydrolases-like"/>
    <property type="match status" value="1"/>
</dbReference>
<dbReference type="Gene3D" id="3.40.50.620">
    <property type="entry name" value="HUPs"/>
    <property type="match status" value="1"/>
</dbReference>
<accession>A0A494RQ29</accession>
<dbReference type="Proteomes" id="UP000276984">
    <property type="component" value="Chromosome"/>
</dbReference>
<reference evidence="2 3" key="1">
    <citation type="submission" date="2018-10" db="EMBL/GenBank/DDBJ databases">
        <title>Complete genome sequence of Brevundimonas naejangsanensis BRV3.</title>
        <authorList>
            <person name="Berrios L."/>
            <person name="Ely B."/>
        </authorList>
    </citation>
    <scope>NUCLEOTIDE SEQUENCE [LARGE SCALE GENOMIC DNA]</scope>
    <source>
        <strain evidence="2 3">BRV3</strain>
    </source>
</reference>
<organism evidence="2 3">
    <name type="scientific">Brevundimonas naejangsanensis</name>
    <dbReference type="NCBI Taxonomy" id="588932"/>
    <lineage>
        <taxon>Bacteria</taxon>
        <taxon>Pseudomonadati</taxon>
        <taxon>Pseudomonadota</taxon>
        <taxon>Alphaproteobacteria</taxon>
        <taxon>Caulobacterales</taxon>
        <taxon>Caulobacteraceae</taxon>
        <taxon>Brevundimonas</taxon>
    </lineage>
</organism>
<name>A0A494RQ29_9CAUL</name>
<gene>
    <name evidence="2" type="ORF">D8I30_10965</name>
</gene>
<keyword evidence="3" id="KW-1185">Reference proteome</keyword>
<sequence>MKPSDHGYMVIHSGGSGPADRAVLAAGRRGLERAGWRSALAIDDIEVFVGPLRAPRVRQVHLRCILIGDYRPHRQALSALIGGSRSARQLARAAVGGGWGRYVLIWRTDAGELAVLRDPGGAVDCLVWSRGGLRLAADQPPPEADVLLPDDLAIDWERLGEIAGQPGLASDQPPLLGLTAVAPGEYALLKGGPVREAVWTPADIWRTRRSDPSPEALRSVVDAAVAAETEGYERLVGEMSGGLDSAVVSSSLAASGEAGRVSFVNYYGDWAEGDERAYAEANARLSGLSLEVVRKPVAPITPALLEPLGQGLRPALHGVDAAYDRDMADRLTAAGATGLLTGQGGDAVFFQAPDPRVAVDRRRRRGWKGFEPAYWAEVGRWTRHSAWTVAGLALAPRRAVSGKGRRHPWLEDCDDLPPGKRGQILRLANCQLFRGDCLRARAADLIHPLLSQPVMEHVLAVPSDLLLAGVRDRGLARLAFADRLPEMITGRRDKGDLSAFYGHVVLSSLPELRPFLQEGRLAERGILDRDSLGRDLEPDRLMWAADGNRPLLLAVLETWARQWEDRIGRRRMEAEPDTLHGA</sequence>
<dbReference type="OrthoDB" id="7053173at2"/>
<dbReference type="GO" id="GO:0006529">
    <property type="term" value="P:asparagine biosynthetic process"/>
    <property type="evidence" value="ECO:0007669"/>
    <property type="project" value="InterPro"/>
</dbReference>
<dbReference type="EMBL" id="CP032707">
    <property type="protein sequence ID" value="AYG95644.1"/>
    <property type="molecule type" value="Genomic_DNA"/>
</dbReference>
<dbReference type="InterPro" id="IPR001962">
    <property type="entry name" value="Asn_synthase"/>
</dbReference>
<feature type="domain" description="Asparagine synthetase" evidence="1">
    <location>
        <begin position="217"/>
        <end position="560"/>
    </location>
</feature>
<evidence type="ECO:0000313" key="2">
    <source>
        <dbReference type="EMBL" id="AYG95644.1"/>
    </source>
</evidence>
<dbReference type="InterPro" id="IPR014729">
    <property type="entry name" value="Rossmann-like_a/b/a_fold"/>
</dbReference>
<dbReference type="Pfam" id="PF00733">
    <property type="entry name" value="Asn_synthase"/>
    <property type="match status" value="1"/>
</dbReference>
<dbReference type="AlphaFoldDB" id="A0A494RQ29"/>
<evidence type="ECO:0000259" key="1">
    <source>
        <dbReference type="Pfam" id="PF00733"/>
    </source>
</evidence>
<dbReference type="GO" id="GO:0004066">
    <property type="term" value="F:asparagine synthase (glutamine-hydrolyzing) activity"/>
    <property type="evidence" value="ECO:0007669"/>
    <property type="project" value="InterPro"/>
</dbReference>
<protein>
    <submittedName>
        <fullName evidence="2">Asparagine synthase</fullName>
    </submittedName>
</protein>